<evidence type="ECO:0000313" key="1">
    <source>
        <dbReference type="EMBL" id="EAY30834.1"/>
    </source>
</evidence>
<evidence type="ECO:0000313" key="2">
    <source>
        <dbReference type="Proteomes" id="UP000004095"/>
    </source>
</evidence>
<dbReference type="RefSeq" id="WP_002694541.1">
    <property type="nucleotide sequence ID" value="NZ_AAWS01000005.1"/>
</dbReference>
<proteinExistence type="predicted"/>
<accession>A1ZFR0</accession>
<comment type="caution">
    <text evidence="1">The sequence shown here is derived from an EMBL/GenBank/DDBJ whole genome shotgun (WGS) entry which is preliminary data.</text>
</comment>
<dbReference type="EMBL" id="AAWS01000005">
    <property type="protein sequence ID" value="EAY30834.1"/>
    <property type="molecule type" value="Genomic_DNA"/>
</dbReference>
<organism evidence="1 2">
    <name type="scientific">Microscilla marina ATCC 23134</name>
    <dbReference type="NCBI Taxonomy" id="313606"/>
    <lineage>
        <taxon>Bacteria</taxon>
        <taxon>Pseudomonadati</taxon>
        <taxon>Bacteroidota</taxon>
        <taxon>Cytophagia</taxon>
        <taxon>Cytophagales</taxon>
        <taxon>Microscillaceae</taxon>
        <taxon>Microscilla</taxon>
    </lineage>
</organism>
<reference evidence="1 2" key="1">
    <citation type="submission" date="2007-01" db="EMBL/GenBank/DDBJ databases">
        <authorList>
            <person name="Haygood M."/>
            <person name="Podell S."/>
            <person name="Anderson C."/>
            <person name="Hopkinson B."/>
            <person name="Roe K."/>
            <person name="Barbeau K."/>
            <person name="Gaasterland T."/>
            <person name="Ferriera S."/>
            <person name="Johnson J."/>
            <person name="Kravitz S."/>
            <person name="Beeson K."/>
            <person name="Sutton G."/>
            <person name="Rogers Y.-H."/>
            <person name="Friedman R."/>
            <person name="Frazier M."/>
            <person name="Venter J.C."/>
        </authorList>
    </citation>
    <scope>NUCLEOTIDE SEQUENCE [LARGE SCALE GENOMIC DNA]</scope>
    <source>
        <strain evidence="1 2">ATCC 23134</strain>
    </source>
</reference>
<dbReference type="AlphaFoldDB" id="A1ZFR0"/>
<sequence length="97" mass="11446">MLVQKLPELDTINSEFIKQEIRRLKKVGIKVTRENIAEAVGVPYTTFANHLREPRSFTIPQYALVAAFHYLSYIEKQYELDMLRNRIDKVKESIKHI</sequence>
<keyword evidence="2" id="KW-1185">Reference proteome</keyword>
<gene>
    <name evidence="1" type="ORF">M23134_01158</name>
</gene>
<name>A1ZFR0_MICM2</name>
<dbReference type="Proteomes" id="UP000004095">
    <property type="component" value="Unassembled WGS sequence"/>
</dbReference>
<protein>
    <submittedName>
        <fullName evidence="1">Uncharacterized protein</fullName>
    </submittedName>
</protein>